<dbReference type="Proteomes" id="UP000628463">
    <property type="component" value="Unassembled WGS sequence"/>
</dbReference>
<protein>
    <recommendedName>
        <fullName evidence="5">Sigma-70 family RNA polymerase sigma factor</fullName>
    </recommendedName>
</protein>
<dbReference type="EMBL" id="JACOPD010000007">
    <property type="protein sequence ID" value="MBC5681407.1"/>
    <property type="molecule type" value="Genomic_DNA"/>
</dbReference>
<feature type="transmembrane region" description="Helical" evidence="2">
    <location>
        <begin position="255"/>
        <end position="275"/>
    </location>
</feature>
<keyword evidence="2" id="KW-1133">Transmembrane helix</keyword>
<evidence type="ECO:0008006" key="5">
    <source>
        <dbReference type="Google" id="ProtNLM"/>
    </source>
</evidence>
<feature type="compositionally biased region" description="Acidic residues" evidence="1">
    <location>
        <begin position="206"/>
        <end position="233"/>
    </location>
</feature>
<dbReference type="PANTHER" id="PTHR40903">
    <property type="entry name" value="GLYCINE-RICH CELL WALL STRUCTURAL PROTEIN 1-LIKE"/>
    <property type="match status" value="1"/>
</dbReference>
<feature type="compositionally biased region" description="Low complexity" evidence="1">
    <location>
        <begin position="306"/>
        <end position="322"/>
    </location>
</feature>
<dbReference type="PANTHER" id="PTHR40903:SF1">
    <property type="entry name" value="HYPHALLY REGULATED CELL WALL PROTEIN 3"/>
    <property type="match status" value="1"/>
</dbReference>
<evidence type="ECO:0000256" key="2">
    <source>
        <dbReference type="SAM" id="Phobius"/>
    </source>
</evidence>
<dbReference type="RefSeq" id="WP_186837179.1">
    <property type="nucleotide sequence ID" value="NZ_JACOPD010000007.1"/>
</dbReference>
<dbReference type="Gene3D" id="1.10.1740.10">
    <property type="match status" value="1"/>
</dbReference>
<organism evidence="3 4">
    <name type="scientific">Lachnospira hominis</name>
    <name type="common">ex Liu et al. 2021</name>
    <dbReference type="NCBI Taxonomy" id="2763051"/>
    <lineage>
        <taxon>Bacteria</taxon>
        <taxon>Bacillati</taxon>
        <taxon>Bacillota</taxon>
        <taxon>Clostridia</taxon>
        <taxon>Lachnospirales</taxon>
        <taxon>Lachnospiraceae</taxon>
        <taxon>Lachnospira</taxon>
    </lineage>
</organism>
<dbReference type="InterPro" id="IPR013325">
    <property type="entry name" value="RNA_pol_sigma_r2"/>
</dbReference>
<keyword evidence="2" id="KW-0812">Transmembrane</keyword>
<feature type="region of interest" description="Disordered" evidence="1">
    <location>
        <begin position="198"/>
        <end position="239"/>
    </location>
</feature>
<reference evidence="3 4" key="1">
    <citation type="submission" date="2020-08" db="EMBL/GenBank/DDBJ databases">
        <title>Genome public.</title>
        <authorList>
            <person name="Liu C."/>
            <person name="Sun Q."/>
        </authorList>
    </citation>
    <scope>NUCLEOTIDE SEQUENCE [LARGE SCALE GENOMIC DNA]</scope>
    <source>
        <strain evidence="3 4">NSJ-43</strain>
    </source>
</reference>
<keyword evidence="4" id="KW-1185">Reference proteome</keyword>
<comment type="caution">
    <text evidence="3">The sequence shown here is derived from an EMBL/GenBank/DDBJ whole genome shotgun (WGS) entry which is preliminary data.</text>
</comment>
<gene>
    <name evidence="3" type="ORF">H8S01_10600</name>
</gene>
<name>A0ABR7G1V4_9FIRM</name>
<evidence type="ECO:0000313" key="3">
    <source>
        <dbReference type="EMBL" id="MBC5681407.1"/>
    </source>
</evidence>
<evidence type="ECO:0000313" key="4">
    <source>
        <dbReference type="Proteomes" id="UP000628463"/>
    </source>
</evidence>
<keyword evidence="2" id="KW-0472">Membrane</keyword>
<proteinExistence type="predicted"/>
<sequence>MEKEDRELIKLLNDSKKGNKNSFEKFTRLVYQEVYNLVAFVYITKESREKLTKHVLVRMFKNASEFDNEELDIHLWIARFTTVEVYNVCKKQNGELFDTQISAEEYNYDSISEDSEFAKCAADYNQAFLDIDQLNEIMTDFEDFSKGQRLLYLMFAYESYTIDEIEDLLEIDSTFIGTQIMQIRGMLGLDMVSLDGDGPQVHVADEDSSEDETDDEDSSDDSVPEIDFDDNDNYSDRYDAKSANHGIKADARMRGIIAICAALVVVLAVVTVAIAGRIKKNKSKSTFNPTPVTTAAEEATTKKSSKNNNATTKAAETTTTKAAETDEQTEAATTRRTQTQTNDTEAAGDTEDGGSTGGSGSGDSGSTDGSGSGDSGDTGGSGSGDSGSTDGSGSGDSGDTGGSGSGDSGSTGGSGSGDSGNTDGSGSGDSGSTGGSGSGDSGSTGGSGSGDSGSTGGSGSGDSGSTGGSGSGDSGSTGGSGSGDSGSTGGSGSGDSGNTGGSESGSETGSSEAAGN</sequence>
<feature type="region of interest" description="Disordered" evidence="1">
    <location>
        <begin position="282"/>
        <end position="516"/>
    </location>
</feature>
<feature type="compositionally biased region" description="Gly residues" evidence="1">
    <location>
        <begin position="354"/>
        <end position="503"/>
    </location>
</feature>
<accession>A0ABR7G1V4</accession>
<dbReference type="SUPFAM" id="SSF88946">
    <property type="entry name" value="Sigma2 domain of RNA polymerase sigma factors"/>
    <property type="match status" value="1"/>
</dbReference>
<feature type="compositionally biased region" description="Low complexity" evidence="1">
    <location>
        <begin position="330"/>
        <end position="345"/>
    </location>
</feature>
<feature type="compositionally biased region" description="Low complexity" evidence="1">
    <location>
        <begin position="504"/>
        <end position="516"/>
    </location>
</feature>
<evidence type="ECO:0000256" key="1">
    <source>
        <dbReference type="SAM" id="MobiDB-lite"/>
    </source>
</evidence>